<evidence type="ECO:0000259" key="2">
    <source>
        <dbReference type="PROSITE" id="PS50835"/>
    </source>
</evidence>
<dbReference type="InterPro" id="IPR013783">
    <property type="entry name" value="Ig-like_fold"/>
</dbReference>
<dbReference type="Pfam" id="PF07686">
    <property type="entry name" value="V-set"/>
    <property type="match status" value="1"/>
</dbReference>
<dbReference type="Gene3D" id="2.60.40.10">
    <property type="entry name" value="Immunoglobulins"/>
    <property type="match status" value="2"/>
</dbReference>
<dbReference type="PANTHER" id="PTHR21063:SF4">
    <property type="entry name" value="CD48 ANTIGEN-RELATED"/>
    <property type="match status" value="1"/>
</dbReference>
<organism evidence="3 4">
    <name type="scientific">Cirrhinus molitorella</name>
    <name type="common">mud carp</name>
    <dbReference type="NCBI Taxonomy" id="172907"/>
    <lineage>
        <taxon>Eukaryota</taxon>
        <taxon>Metazoa</taxon>
        <taxon>Chordata</taxon>
        <taxon>Craniata</taxon>
        <taxon>Vertebrata</taxon>
        <taxon>Euteleostomi</taxon>
        <taxon>Actinopterygii</taxon>
        <taxon>Neopterygii</taxon>
        <taxon>Teleostei</taxon>
        <taxon>Ostariophysi</taxon>
        <taxon>Cypriniformes</taxon>
        <taxon>Cyprinidae</taxon>
        <taxon>Labeoninae</taxon>
        <taxon>Labeonini</taxon>
        <taxon>Cirrhinus</taxon>
    </lineage>
</organism>
<dbReference type="EMBL" id="JAYMGO010000222">
    <property type="protein sequence ID" value="KAL1246586.1"/>
    <property type="molecule type" value="Genomic_DNA"/>
</dbReference>
<proteinExistence type="predicted"/>
<evidence type="ECO:0000313" key="4">
    <source>
        <dbReference type="Proteomes" id="UP001558613"/>
    </source>
</evidence>
<dbReference type="Pfam" id="PF07679">
    <property type="entry name" value="I-set"/>
    <property type="match status" value="1"/>
</dbReference>
<dbReference type="InterPro" id="IPR013098">
    <property type="entry name" value="Ig_I-set"/>
</dbReference>
<feature type="compositionally biased region" description="Low complexity" evidence="1">
    <location>
        <begin position="10"/>
        <end position="20"/>
    </location>
</feature>
<gene>
    <name evidence="3" type="ORF">QQF64_034549</name>
</gene>
<sequence>MSFNVTVYETPQSTTSSERSTSSNFVSSILTVNQIEDVSVPELHQSSSGVFGAETDEIKSVSVMEGESVTLNTEVTVTRRNKILWKFGDQGVLIALLDANEISLFNGTDGRYRHRLQLENQTGSLSIKSLRTTDSGHYELNIKGGPGDRVKKFNVTVYSRLLIPGITRDPSQCSSSSSLSCSLLCSVVNVSDVTLSWYKGSSILSSISVSHLNSRVSLHLEVEYQDKNTYSCVINNPISNQTRHLDMSQLCHTCS</sequence>
<evidence type="ECO:0000256" key="1">
    <source>
        <dbReference type="SAM" id="MobiDB-lite"/>
    </source>
</evidence>
<comment type="caution">
    <text evidence="3">The sequence shown here is derived from an EMBL/GenBank/DDBJ whole genome shotgun (WGS) entry which is preliminary data.</text>
</comment>
<feature type="region of interest" description="Disordered" evidence="1">
    <location>
        <begin position="1"/>
        <end position="20"/>
    </location>
</feature>
<feature type="non-terminal residue" evidence="3">
    <location>
        <position position="255"/>
    </location>
</feature>
<dbReference type="SMART" id="SM00409">
    <property type="entry name" value="IG"/>
    <property type="match status" value="1"/>
</dbReference>
<dbReference type="InterPro" id="IPR036179">
    <property type="entry name" value="Ig-like_dom_sf"/>
</dbReference>
<evidence type="ECO:0000313" key="3">
    <source>
        <dbReference type="EMBL" id="KAL1246586.1"/>
    </source>
</evidence>
<dbReference type="InterPro" id="IPR007110">
    <property type="entry name" value="Ig-like_dom"/>
</dbReference>
<dbReference type="PANTHER" id="PTHR21063">
    <property type="entry name" value="LFA-3"/>
    <property type="match status" value="1"/>
</dbReference>
<accession>A0ABR3L3B3</accession>
<keyword evidence="4" id="KW-1185">Reference proteome</keyword>
<feature type="domain" description="Ig-like" evidence="2">
    <location>
        <begin position="164"/>
        <end position="248"/>
    </location>
</feature>
<protein>
    <recommendedName>
        <fullName evidence="2">Ig-like domain-containing protein</fullName>
    </recommendedName>
</protein>
<dbReference type="PROSITE" id="PS50835">
    <property type="entry name" value="IG_LIKE"/>
    <property type="match status" value="1"/>
</dbReference>
<dbReference type="InterPro" id="IPR013106">
    <property type="entry name" value="Ig_V-set"/>
</dbReference>
<reference evidence="3 4" key="1">
    <citation type="submission" date="2023-09" db="EMBL/GenBank/DDBJ databases">
        <authorList>
            <person name="Wang M."/>
        </authorList>
    </citation>
    <scope>NUCLEOTIDE SEQUENCE [LARGE SCALE GENOMIC DNA]</scope>
    <source>
        <strain evidence="3">GT-2023</strain>
        <tissue evidence="3">Liver</tissue>
    </source>
</reference>
<dbReference type="SUPFAM" id="SSF48726">
    <property type="entry name" value="Immunoglobulin"/>
    <property type="match status" value="2"/>
</dbReference>
<dbReference type="Proteomes" id="UP001558613">
    <property type="component" value="Unassembled WGS sequence"/>
</dbReference>
<name>A0ABR3L3B3_9TELE</name>
<dbReference type="InterPro" id="IPR003599">
    <property type="entry name" value="Ig_sub"/>
</dbReference>